<keyword evidence="3 8" id="KW-0808">Transferase</keyword>
<feature type="region of interest" description="Disordered" evidence="9">
    <location>
        <begin position="1"/>
        <end position="31"/>
    </location>
</feature>
<feature type="transmembrane region" description="Helical" evidence="8">
    <location>
        <begin position="148"/>
        <end position="170"/>
    </location>
</feature>
<name>A0A934Q732_9MICO</name>
<dbReference type="InterPro" id="IPR045378">
    <property type="entry name" value="LNT_N"/>
</dbReference>
<evidence type="ECO:0000256" key="1">
    <source>
        <dbReference type="ARBA" id="ARBA00004651"/>
    </source>
</evidence>
<feature type="transmembrane region" description="Helical" evidence="8">
    <location>
        <begin position="110"/>
        <end position="136"/>
    </location>
</feature>
<dbReference type="EC" id="2.3.1.269" evidence="8"/>
<protein>
    <recommendedName>
        <fullName evidence="8">Apolipoprotein N-acyltransferase</fullName>
        <shortName evidence="8">ALP N-acyltransferase</shortName>
        <ecNumber evidence="8">2.3.1.269</ecNumber>
    </recommendedName>
</protein>
<dbReference type="CDD" id="cd07571">
    <property type="entry name" value="ALP_N-acyl_transferase"/>
    <property type="match status" value="1"/>
</dbReference>
<dbReference type="Pfam" id="PF00795">
    <property type="entry name" value="CN_hydrolase"/>
    <property type="match status" value="1"/>
</dbReference>
<proteinExistence type="inferred from homology"/>
<dbReference type="PROSITE" id="PS50263">
    <property type="entry name" value="CN_HYDROLASE"/>
    <property type="match status" value="1"/>
</dbReference>
<feature type="transmembrane region" description="Helical" evidence="8">
    <location>
        <begin position="190"/>
        <end position="211"/>
    </location>
</feature>
<dbReference type="SUPFAM" id="SSF56317">
    <property type="entry name" value="Carbon-nitrogen hydrolase"/>
    <property type="match status" value="1"/>
</dbReference>
<comment type="pathway">
    <text evidence="8">Protein modification; lipoprotein biosynthesis (N-acyl transfer).</text>
</comment>
<comment type="function">
    <text evidence="8">Catalyzes the phospholipid dependent N-acylation of the N-terminal cysteine of apolipoprotein, the last step in lipoprotein maturation.</text>
</comment>
<evidence type="ECO:0000256" key="3">
    <source>
        <dbReference type="ARBA" id="ARBA00022679"/>
    </source>
</evidence>
<dbReference type="InterPro" id="IPR004563">
    <property type="entry name" value="Apolipo_AcylTrfase"/>
</dbReference>
<accession>A0A934Q732</accession>
<dbReference type="GO" id="GO:0042158">
    <property type="term" value="P:lipoprotein biosynthetic process"/>
    <property type="evidence" value="ECO:0007669"/>
    <property type="project" value="UniProtKB-UniRule"/>
</dbReference>
<sequence length="553" mass="58636">MTTTDTLPLRDDPDVPRTALGRGAREQRTTTTVRRLPWGAAIPIAAVSGLLLDAAFPSLGWWPLAFLSIAGGLWTLMGRSIGGAFLVGLAYGAAFYFTHLMWVVQFLGPIPWVALAGVESLLFALGAIPIALAYRWGALLERRATRRFLLPVLIAVLWAARELLLGTWPYSGFPWGRIGMSQAGGPFAEAASWVGVAGLTLLIVWLCACVVDWAARPAPRRRAELLPAAVILALLLVPAFPTTAAGSLRVGWVQGDGPAGYFDTRSPGDVLAAQRQASDALLGEPMDLLVWPEGGVDSDPLNTPATARILDELVANAEAPLLMNAATARGEDTYNTSMLWEAGSAEQMHDKVNPVPFGEYVPDRWFYERIVPDLVGLIQREYTPGTNPPLVSVDGIQVGLAICFDVIYDSVIWDGVRGGAQFYAFQTNNADFRGTDENLQQLEFARMRAIETGRAVVNVSTVGTSQIIAPDGTIIDGAPADSPAAAVTAVPLRTGLTPAVLVGPTLTLIIPIAALGGLLALGLLERRSRTTSLPPAPASAKGGAAAELPPKAS</sequence>
<evidence type="ECO:0000256" key="7">
    <source>
        <dbReference type="ARBA" id="ARBA00023315"/>
    </source>
</evidence>
<keyword evidence="7 8" id="KW-0012">Acyltransferase</keyword>
<evidence type="ECO:0000256" key="5">
    <source>
        <dbReference type="ARBA" id="ARBA00022989"/>
    </source>
</evidence>
<keyword evidence="6 8" id="KW-0472">Membrane</keyword>
<feature type="transmembrane region" description="Helical" evidence="8">
    <location>
        <begin position="36"/>
        <end position="55"/>
    </location>
</feature>
<keyword evidence="5 8" id="KW-1133">Transmembrane helix</keyword>
<comment type="caution">
    <text evidence="11">The sequence shown here is derived from an EMBL/GenBank/DDBJ whole genome shotgun (WGS) entry which is preliminary data.</text>
</comment>
<feature type="transmembrane region" description="Helical" evidence="8">
    <location>
        <begin position="84"/>
        <end position="104"/>
    </location>
</feature>
<comment type="catalytic activity">
    <reaction evidence="8">
        <text>N-terminal S-1,2-diacyl-sn-glyceryl-L-cysteinyl-[lipoprotein] + a glycerophospholipid = N-acyl-S-1,2-diacyl-sn-glyceryl-L-cysteinyl-[lipoprotein] + a 2-acyl-sn-glycero-3-phospholipid + H(+)</text>
        <dbReference type="Rhea" id="RHEA:48228"/>
        <dbReference type="Rhea" id="RHEA-COMP:14681"/>
        <dbReference type="Rhea" id="RHEA-COMP:14684"/>
        <dbReference type="ChEBI" id="CHEBI:15378"/>
        <dbReference type="ChEBI" id="CHEBI:136912"/>
        <dbReference type="ChEBI" id="CHEBI:140656"/>
        <dbReference type="ChEBI" id="CHEBI:140657"/>
        <dbReference type="ChEBI" id="CHEBI:140660"/>
        <dbReference type="EC" id="2.3.1.269"/>
    </reaction>
</comment>
<dbReference type="RefSeq" id="WP_017883914.1">
    <property type="nucleotide sequence ID" value="NZ_JAEHOH010000007.1"/>
</dbReference>
<feature type="compositionally biased region" description="Low complexity" evidence="9">
    <location>
        <begin position="538"/>
        <end position="553"/>
    </location>
</feature>
<dbReference type="PANTHER" id="PTHR38686:SF1">
    <property type="entry name" value="APOLIPOPROTEIN N-ACYLTRANSFERASE"/>
    <property type="match status" value="1"/>
</dbReference>
<dbReference type="HAMAP" id="MF_01148">
    <property type="entry name" value="Lnt"/>
    <property type="match status" value="1"/>
</dbReference>
<feature type="transmembrane region" description="Helical" evidence="8">
    <location>
        <begin position="501"/>
        <end position="524"/>
    </location>
</feature>
<keyword evidence="4 8" id="KW-0812">Transmembrane</keyword>
<keyword evidence="12" id="KW-1185">Reference proteome</keyword>
<evidence type="ECO:0000256" key="2">
    <source>
        <dbReference type="ARBA" id="ARBA00022475"/>
    </source>
</evidence>
<dbReference type="NCBIfam" id="TIGR00546">
    <property type="entry name" value="lnt"/>
    <property type="match status" value="1"/>
</dbReference>
<evidence type="ECO:0000256" key="4">
    <source>
        <dbReference type="ARBA" id="ARBA00022692"/>
    </source>
</evidence>
<evidence type="ECO:0000256" key="6">
    <source>
        <dbReference type="ARBA" id="ARBA00023136"/>
    </source>
</evidence>
<evidence type="ECO:0000259" key="10">
    <source>
        <dbReference type="PROSITE" id="PS50263"/>
    </source>
</evidence>
<dbReference type="InterPro" id="IPR036526">
    <property type="entry name" value="C-N_Hydrolase_sf"/>
</dbReference>
<dbReference type="InterPro" id="IPR003010">
    <property type="entry name" value="C-N_Hydrolase"/>
</dbReference>
<dbReference type="Pfam" id="PF20154">
    <property type="entry name" value="LNT_N"/>
    <property type="match status" value="1"/>
</dbReference>
<comment type="similarity">
    <text evidence="8">Belongs to the CN hydrolase family. Apolipoprotein N-acyltransferase subfamily.</text>
</comment>
<dbReference type="EMBL" id="JAEHOH010000007">
    <property type="protein sequence ID" value="MBK0418570.1"/>
    <property type="molecule type" value="Genomic_DNA"/>
</dbReference>
<dbReference type="GO" id="GO:0005886">
    <property type="term" value="C:plasma membrane"/>
    <property type="evidence" value="ECO:0007669"/>
    <property type="project" value="UniProtKB-SubCell"/>
</dbReference>
<reference evidence="11" key="1">
    <citation type="submission" date="2020-12" db="EMBL/GenBank/DDBJ databases">
        <title>Leucobacter sp. CAS1, isolated from Chromium sludge.</title>
        <authorList>
            <person name="Xu Z."/>
        </authorList>
    </citation>
    <scope>NUCLEOTIDE SEQUENCE</scope>
    <source>
        <strain evidence="11">CSA1</strain>
    </source>
</reference>
<evidence type="ECO:0000313" key="11">
    <source>
        <dbReference type="EMBL" id="MBK0418570.1"/>
    </source>
</evidence>
<evidence type="ECO:0000313" key="12">
    <source>
        <dbReference type="Proteomes" id="UP000608530"/>
    </source>
</evidence>
<keyword evidence="2 8" id="KW-1003">Cell membrane</keyword>
<organism evidence="11 12">
    <name type="scientific">Leucobacter chromiisoli</name>
    <dbReference type="NCBI Taxonomy" id="2796471"/>
    <lineage>
        <taxon>Bacteria</taxon>
        <taxon>Bacillati</taxon>
        <taxon>Actinomycetota</taxon>
        <taxon>Actinomycetes</taxon>
        <taxon>Micrococcales</taxon>
        <taxon>Microbacteriaceae</taxon>
        <taxon>Leucobacter</taxon>
    </lineage>
</organism>
<feature type="region of interest" description="Disordered" evidence="9">
    <location>
        <begin position="531"/>
        <end position="553"/>
    </location>
</feature>
<dbReference type="AlphaFoldDB" id="A0A934Q732"/>
<dbReference type="PANTHER" id="PTHR38686">
    <property type="entry name" value="APOLIPOPROTEIN N-ACYLTRANSFERASE"/>
    <property type="match status" value="1"/>
</dbReference>
<comment type="subcellular location">
    <subcellularLocation>
        <location evidence="1 8">Cell membrane</location>
        <topology evidence="1 8">Multi-pass membrane protein</topology>
    </subcellularLocation>
</comment>
<dbReference type="Proteomes" id="UP000608530">
    <property type="component" value="Unassembled WGS sequence"/>
</dbReference>
<dbReference type="GO" id="GO:0016410">
    <property type="term" value="F:N-acyltransferase activity"/>
    <property type="evidence" value="ECO:0007669"/>
    <property type="project" value="UniProtKB-UniRule"/>
</dbReference>
<gene>
    <name evidence="8 11" type="primary">lnt</name>
    <name evidence="11" type="ORF">JD276_05925</name>
</gene>
<evidence type="ECO:0000256" key="8">
    <source>
        <dbReference type="HAMAP-Rule" id="MF_01148"/>
    </source>
</evidence>
<evidence type="ECO:0000256" key="9">
    <source>
        <dbReference type="SAM" id="MobiDB-lite"/>
    </source>
</evidence>
<feature type="domain" description="CN hydrolase" evidence="10">
    <location>
        <begin position="248"/>
        <end position="492"/>
    </location>
</feature>
<feature type="transmembrane region" description="Helical" evidence="8">
    <location>
        <begin position="61"/>
        <end position="77"/>
    </location>
</feature>
<feature type="transmembrane region" description="Helical" evidence="8">
    <location>
        <begin position="223"/>
        <end position="240"/>
    </location>
</feature>
<dbReference type="Gene3D" id="3.60.110.10">
    <property type="entry name" value="Carbon-nitrogen hydrolase"/>
    <property type="match status" value="1"/>
</dbReference>